<protein>
    <submittedName>
        <fullName evidence="2">Uncharacterized protein</fullName>
    </submittedName>
</protein>
<dbReference type="RefSeq" id="XP_028477950.1">
    <property type="nucleotide sequence ID" value="XM_028621498.1"/>
</dbReference>
<dbReference type="Proteomes" id="UP000279236">
    <property type="component" value="Unassembled WGS sequence"/>
</dbReference>
<dbReference type="OrthoDB" id="2564489at2759"/>
<dbReference type="AlphaFoldDB" id="A0A427Y0C1"/>
<sequence>MTPLTQALTKRLSTSGTAPSRPDRRSLSSNSANVSKGRGEGDSSPTSWARDARHDTADVQNEQETKILTLESELASLRRQLRARPTEEELEDMRKEWQTSEDLFSQSQKDNEQKHATIEMMRQYVKALETKLEDTLGADWRDCCDFAPPPANSTITSRTPLPKPAPAPRSTSMQRSSRTSRGISASDVARLRELGVSTTTADKTTPSSALRKLEGKLDGIYESNSVADGGLEFSTSTASTVDCASVEMLVSPLPAVASPRVASGPSGLSGLPRSSAAVTNLNSPPIPPAFTSPSFPGSHHGAAQAQILEQVAALMGMVKALPGTVNKLQDNDRAEERERIETQKAAMLDMLDAAEMRADAREMRLQGLLAEAKTCSGQMGW</sequence>
<feature type="compositionally biased region" description="Low complexity" evidence="1">
    <location>
        <begin position="169"/>
        <end position="181"/>
    </location>
</feature>
<comment type="caution">
    <text evidence="2">The sequence shown here is derived from an EMBL/GenBank/DDBJ whole genome shotgun (WGS) entry which is preliminary data.</text>
</comment>
<evidence type="ECO:0000313" key="3">
    <source>
        <dbReference type="Proteomes" id="UP000279236"/>
    </source>
</evidence>
<keyword evidence="3" id="KW-1185">Reference proteome</keyword>
<evidence type="ECO:0000313" key="2">
    <source>
        <dbReference type="EMBL" id="RSH84502.1"/>
    </source>
</evidence>
<accession>A0A427Y0C1</accession>
<name>A0A427Y0C1_9TREE</name>
<proteinExistence type="predicted"/>
<feature type="region of interest" description="Disordered" evidence="1">
    <location>
        <begin position="149"/>
        <end position="191"/>
    </location>
</feature>
<reference evidence="2 3" key="1">
    <citation type="submission" date="2018-11" db="EMBL/GenBank/DDBJ databases">
        <title>Genome sequence of Apiotrichum porosum DSM 27194.</title>
        <authorList>
            <person name="Aliyu H."/>
            <person name="Gorte O."/>
            <person name="Ochsenreither K."/>
        </authorList>
    </citation>
    <scope>NUCLEOTIDE SEQUENCE [LARGE SCALE GENOMIC DNA]</scope>
    <source>
        <strain evidence="2 3">DSM 27194</strain>
    </source>
</reference>
<organism evidence="2 3">
    <name type="scientific">Apiotrichum porosum</name>
    <dbReference type="NCBI Taxonomy" id="105984"/>
    <lineage>
        <taxon>Eukaryota</taxon>
        <taxon>Fungi</taxon>
        <taxon>Dikarya</taxon>
        <taxon>Basidiomycota</taxon>
        <taxon>Agaricomycotina</taxon>
        <taxon>Tremellomycetes</taxon>
        <taxon>Trichosporonales</taxon>
        <taxon>Trichosporonaceae</taxon>
        <taxon>Apiotrichum</taxon>
    </lineage>
</organism>
<dbReference type="GeneID" id="39590567"/>
<gene>
    <name evidence="2" type="ORF">EHS24_006024</name>
</gene>
<evidence type="ECO:0000256" key="1">
    <source>
        <dbReference type="SAM" id="MobiDB-lite"/>
    </source>
</evidence>
<feature type="compositionally biased region" description="Polar residues" evidence="1">
    <location>
        <begin position="1"/>
        <end position="18"/>
    </location>
</feature>
<feature type="region of interest" description="Disordered" evidence="1">
    <location>
        <begin position="1"/>
        <end position="67"/>
    </location>
</feature>
<dbReference type="EMBL" id="RSCE01000003">
    <property type="protein sequence ID" value="RSH84502.1"/>
    <property type="molecule type" value="Genomic_DNA"/>
</dbReference>